<proteinExistence type="predicted"/>
<keyword evidence="1" id="KW-1133">Transmembrane helix</keyword>
<name>A0A9Q6LIS1_PISSA</name>
<reference evidence="2 3" key="1">
    <citation type="submission" date="2019-04" db="EMBL/GenBank/DDBJ databases">
        <title>Complete genome sequencing of Piscirickettsia salmonis strain Psal-009.</title>
        <authorList>
            <person name="Schober I."/>
            <person name="Bunk B."/>
            <person name="Sproer C."/>
            <person name="Carril G.P."/>
            <person name="Riedel T."/>
            <person name="Flores-Herrera P.A."/>
            <person name="Nourdin-Galindo G."/>
            <person name="Marshall S.H."/>
            <person name="Overmann J."/>
        </authorList>
    </citation>
    <scope>NUCLEOTIDE SEQUENCE [LARGE SCALE GENOMIC DNA]</scope>
    <source>
        <strain evidence="2 3">Psal-009</strain>
    </source>
</reference>
<dbReference type="AlphaFoldDB" id="A0A9Q6LIS1"/>
<evidence type="ECO:0000313" key="2">
    <source>
        <dbReference type="EMBL" id="QGO04534.1"/>
    </source>
</evidence>
<keyword evidence="3" id="KW-1185">Reference proteome</keyword>
<evidence type="ECO:0000256" key="1">
    <source>
        <dbReference type="SAM" id="Phobius"/>
    </source>
</evidence>
<organism evidence="2 3">
    <name type="scientific">Piscirickettsia salmonis</name>
    <dbReference type="NCBI Taxonomy" id="1238"/>
    <lineage>
        <taxon>Bacteria</taxon>
        <taxon>Pseudomonadati</taxon>
        <taxon>Pseudomonadota</taxon>
        <taxon>Gammaproteobacteria</taxon>
        <taxon>Thiotrichales</taxon>
        <taxon>Piscirickettsiaceae</taxon>
        <taxon>Piscirickettsia</taxon>
    </lineage>
</organism>
<feature type="transmembrane region" description="Helical" evidence="1">
    <location>
        <begin position="6"/>
        <end position="28"/>
    </location>
</feature>
<sequence length="357" mass="40268">MTLGPGGIALVVGIYAFEIFTLAVKAYTKIQKINRIIKNVNENIQTTCAELGLEAASGIQELRRQIAEIEQQFAIKSAYFSKFGIIDRSSKLDEKKLKIIINKKEQVQKLKDLIEIKEKLTLKKSYLLHDQLSKVGIATALFAGIALALTGPIGAVIGASLVVLTCTVQYWVNHHYLPKKEVQLTYDPLELLHTKLNKHIHTQLEALTKKISHLADGLEKQQTLEKITAYRKSQTALNDWKETPVRECKKLYQAMNLVMNASKIRRNRDVTPTSYKALKTDIKHFLTNWRNEYKEQQDEFYVIAKKFVLSSKTTDQARLKVDIVSEVTIGSCLFFAKAEGTNTTQAQAYAFGGSVAF</sequence>
<dbReference type="EMBL" id="CP038908">
    <property type="protein sequence ID" value="QGO04534.1"/>
    <property type="molecule type" value="Genomic_DNA"/>
</dbReference>
<evidence type="ECO:0000313" key="3">
    <source>
        <dbReference type="Proteomes" id="UP000422232"/>
    </source>
</evidence>
<keyword evidence="1" id="KW-0812">Transmembrane</keyword>
<dbReference type="RefSeq" id="WP_155049828.1">
    <property type="nucleotide sequence ID" value="NZ_CP038908.1"/>
</dbReference>
<keyword evidence="1" id="KW-0472">Membrane</keyword>
<protein>
    <submittedName>
        <fullName evidence="2">Uncharacterized protein</fullName>
    </submittedName>
</protein>
<gene>
    <name evidence="2" type="ORF">Psal009_00403</name>
</gene>
<dbReference type="Proteomes" id="UP000422232">
    <property type="component" value="Chromosome"/>
</dbReference>
<accession>A0A9Q6LIS1</accession>